<protein>
    <recommendedName>
        <fullName evidence="3">Cbb3-type cytochrome oxidase assembly protein CcoS</fullName>
    </recommendedName>
</protein>
<dbReference type="Proteomes" id="UP000034883">
    <property type="component" value="Chromosome"/>
</dbReference>
<evidence type="ECO:0000313" key="1">
    <source>
        <dbReference type="EMBL" id="AKF07937.1"/>
    </source>
</evidence>
<dbReference type="OrthoDB" id="5524168at2"/>
<reference evidence="1 2" key="1">
    <citation type="submission" date="2015-03" db="EMBL/GenBank/DDBJ databases">
        <title>Genome assembly of Sandaracinus amylolyticus DSM 53668.</title>
        <authorList>
            <person name="Sharma G."/>
            <person name="Subramanian S."/>
        </authorList>
    </citation>
    <scope>NUCLEOTIDE SEQUENCE [LARGE SCALE GENOMIC DNA]</scope>
    <source>
        <strain evidence="1 2">DSM 53668</strain>
    </source>
</reference>
<evidence type="ECO:0008006" key="3">
    <source>
        <dbReference type="Google" id="ProtNLM"/>
    </source>
</evidence>
<dbReference type="RefSeq" id="WP_053235135.1">
    <property type="nucleotide sequence ID" value="NZ_CP011125.1"/>
</dbReference>
<sequence length="62" mass="6829">MDVLILLVFVSLTLAASAVGFFAWLVRQRTFQHADRLALLAIEEDARPGATTKSARRASKVE</sequence>
<name>A0A0F6W5G3_9BACT</name>
<dbReference type="EMBL" id="CP011125">
    <property type="protein sequence ID" value="AKF07937.1"/>
    <property type="molecule type" value="Genomic_DNA"/>
</dbReference>
<gene>
    <name evidence="1" type="ORF">DB32_005086</name>
</gene>
<dbReference type="AlphaFoldDB" id="A0A0F6W5G3"/>
<keyword evidence="2" id="KW-1185">Reference proteome</keyword>
<evidence type="ECO:0000313" key="2">
    <source>
        <dbReference type="Proteomes" id="UP000034883"/>
    </source>
</evidence>
<dbReference type="KEGG" id="samy:DB32_005086"/>
<accession>A0A0F6W5G3</accession>
<proteinExistence type="predicted"/>
<organism evidence="1 2">
    <name type="scientific">Sandaracinus amylolyticus</name>
    <dbReference type="NCBI Taxonomy" id="927083"/>
    <lineage>
        <taxon>Bacteria</taxon>
        <taxon>Pseudomonadati</taxon>
        <taxon>Myxococcota</taxon>
        <taxon>Polyangia</taxon>
        <taxon>Polyangiales</taxon>
        <taxon>Sandaracinaceae</taxon>
        <taxon>Sandaracinus</taxon>
    </lineage>
</organism>
<dbReference type="STRING" id="927083.DB32_005086"/>